<comment type="similarity">
    <text evidence="2">Belongs to the CorA metal ion transporter (MIT) (TC 1.A.35) family.</text>
</comment>
<keyword evidence="3" id="KW-0813">Transport</keyword>
<name>A0A1G6Z706_9BACT</name>
<dbReference type="GO" id="GO:0015095">
    <property type="term" value="F:magnesium ion transmembrane transporter activity"/>
    <property type="evidence" value="ECO:0007669"/>
    <property type="project" value="TreeGrafter"/>
</dbReference>
<dbReference type="Proteomes" id="UP000243205">
    <property type="component" value="Unassembled WGS sequence"/>
</dbReference>
<dbReference type="GO" id="GO:0000287">
    <property type="term" value="F:magnesium ion binding"/>
    <property type="evidence" value="ECO:0007669"/>
    <property type="project" value="TreeGrafter"/>
</dbReference>
<dbReference type="CDD" id="cd12833">
    <property type="entry name" value="ZntB-like_1"/>
    <property type="match status" value="1"/>
</dbReference>
<evidence type="ECO:0000313" key="14">
    <source>
        <dbReference type="Proteomes" id="UP000243205"/>
    </source>
</evidence>
<keyword evidence="8 12" id="KW-1133">Transmembrane helix</keyword>
<evidence type="ECO:0000256" key="4">
    <source>
        <dbReference type="ARBA" id="ARBA00022475"/>
    </source>
</evidence>
<feature type="transmembrane region" description="Helical" evidence="12">
    <location>
        <begin position="298"/>
        <end position="318"/>
    </location>
</feature>
<dbReference type="PANTHER" id="PTHR46494">
    <property type="entry name" value="CORA FAMILY METAL ION TRANSPORTER (EUROFUNG)"/>
    <property type="match status" value="1"/>
</dbReference>
<evidence type="ECO:0000256" key="11">
    <source>
        <dbReference type="SAM" id="Coils"/>
    </source>
</evidence>
<evidence type="ECO:0000256" key="6">
    <source>
        <dbReference type="ARBA" id="ARBA00022692"/>
    </source>
</evidence>
<evidence type="ECO:0000256" key="1">
    <source>
        <dbReference type="ARBA" id="ARBA00004651"/>
    </source>
</evidence>
<reference evidence="14" key="1">
    <citation type="submission" date="2016-10" db="EMBL/GenBank/DDBJ databases">
        <authorList>
            <person name="Varghese N."/>
            <person name="Submissions S."/>
        </authorList>
    </citation>
    <scope>NUCLEOTIDE SEQUENCE [LARGE SCALE GENOMIC DNA]</scope>
    <source>
        <strain evidence="14">DSM 8987</strain>
    </source>
</reference>
<dbReference type="AlphaFoldDB" id="A0A1G6Z706"/>
<dbReference type="GO" id="GO:0005886">
    <property type="term" value="C:plasma membrane"/>
    <property type="evidence" value="ECO:0007669"/>
    <property type="project" value="UniProtKB-SubCell"/>
</dbReference>
<dbReference type="EMBL" id="FNAQ01000002">
    <property type="protein sequence ID" value="SDD97606.1"/>
    <property type="molecule type" value="Genomic_DNA"/>
</dbReference>
<dbReference type="InterPro" id="IPR045863">
    <property type="entry name" value="CorA_TM1_TM2"/>
</dbReference>
<keyword evidence="11" id="KW-0175">Coiled coil</keyword>
<dbReference type="SUPFAM" id="SSF143865">
    <property type="entry name" value="CorA soluble domain-like"/>
    <property type="match status" value="1"/>
</dbReference>
<accession>A0A1G6Z706</accession>
<evidence type="ECO:0000256" key="8">
    <source>
        <dbReference type="ARBA" id="ARBA00022989"/>
    </source>
</evidence>
<dbReference type="InterPro" id="IPR002523">
    <property type="entry name" value="MgTranspt_CorA/ZnTranspt_ZntB"/>
</dbReference>
<dbReference type="PANTHER" id="PTHR46494:SF3">
    <property type="entry name" value="ZINC TRANSPORT PROTEIN ZNTB"/>
    <property type="match status" value="1"/>
</dbReference>
<keyword evidence="14" id="KW-1185">Reference proteome</keyword>
<dbReference type="OrthoDB" id="9803484at2"/>
<dbReference type="Pfam" id="PF01544">
    <property type="entry name" value="CorA"/>
    <property type="match status" value="1"/>
</dbReference>
<gene>
    <name evidence="13" type="ORF">SAMN05661003_102296</name>
</gene>
<comment type="subcellular location">
    <subcellularLocation>
        <location evidence="1">Cell membrane</location>
        <topology evidence="1">Multi-pass membrane protein</topology>
    </subcellularLocation>
</comment>
<keyword evidence="4" id="KW-1003">Cell membrane</keyword>
<dbReference type="SUPFAM" id="SSF144083">
    <property type="entry name" value="Magnesium transport protein CorA, transmembrane region"/>
    <property type="match status" value="1"/>
</dbReference>
<keyword evidence="9" id="KW-0406">Ion transport</keyword>
<dbReference type="GO" id="GO:0015087">
    <property type="term" value="F:cobalt ion transmembrane transporter activity"/>
    <property type="evidence" value="ECO:0007669"/>
    <property type="project" value="TreeGrafter"/>
</dbReference>
<dbReference type="GO" id="GO:0050897">
    <property type="term" value="F:cobalt ion binding"/>
    <property type="evidence" value="ECO:0007669"/>
    <property type="project" value="TreeGrafter"/>
</dbReference>
<evidence type="ECO:0000256" key="7">
    <source>
        <dbReference type="ARBA" id="ARBA00022833"/>
    </source>
</evidence>
<dbReference type="InterPro" id="IPR045861">
    <property type="entry name" value="CorA_cytoplasmic_dom"/>
</dbReference>
<evidence type="ECO:0000256" key="9">
    <source>
        <dbReference type="ARBA" id="ARBA00023065"/>
    </source>
</evidence>
<evidence type="ECO:0000256" key="3">
    <source>
        <dbReference type="ARBA" id="ARBA00022448"/>
    </source>
</evidence>
<keyword evidence="5" id="KW-0997">Cell inner membrane</keyword>
<keyword evidence="10 12" id="KW-0472">Membrane</keyword>
<dbReference type="Gene3D" id="3.30.460.20">
    <property type="entry name" value="CorA soluble domain-like"/>
    <property type="match status" value="1"/>
</dbReference>
<dbReference type="RefSeq" id="WP_092076385.1">
    <property type="nucleotide sequence ID" value="NZ_FNAQ01000002.1"/>
</dbReference>
<feature type="coiled-coil region" evidence="11">
    <location>
        <begin position="224"/>
        <end position="251"/>
    </location>
</feature>
<evidence type="ECO:0000256" key="12">
    <source>
        <dbReference type="SAM" id="Phobius"/>
    </source>
</evidence>
<evidence type="ECO:0000313" key="13">
    <source>
        <dbReference type="EMBL" id="SDD97606.1"/>
    </source>
</evidence>
<evidence type="ECO:0000256" key="5">
    <source>
        <dbReference type="ARBA" id="ARBA00022519"/>
    </source>
</evidence>
<evidence type="ECO:0000256" key="2">
    <source>
        <dbReference type="ARBA" id="ARBA00009765"/>
    </source>
</evidence>
<proteinExistence type="inferred from homology"/>
<feature type="transmembrane region" description="Helical" evidence="12">
    <location>
        <begin position="265"/>
        <end position="286"/>
    </location>
</feature>
<keyword evidence="6 12" id="KW-0812">Transmembrane</keyword>
<protein>
    <submittedName>
        <fullName evidence="13">Zinc transporter</fullName>
    </submittedName>
</protein>
<dbReference type="Gene3D" id="1.20.58.340">
    <property type="entry name" value="Magnesium transport protein CorA, transmembrane region"/>
    <property type="match status" value="2"/>
</dbReference>
<evidence type="ECO:0000256" key="10">
    <source>
        <dbReference type="ARBA" id="ARBA00023136"/>
    </source>
</evidence>
<keyword evidence="7" id="KW-0862">Zinc</keyword>
<dbReference type="STRING" id="57664.SAMN05661003_102296"/>
<organism evidence="13 14">
    <name type="scientific">Desulfuromonas thiophila</name>
    <dbReference type="NCBI Taxonomy" id="57664"/>
    <lineage>
        <taxon>Bacteria</taxon>
        <taxon>Pseudomonadati</taxon>
        <taxon>Thermodesulfobacteriota</taxon>
        <taxon>Desulfuromonadia</taxon>
        <taxon>Desulfuromonadales</taxon>
        <taxon>Desulfuromonadaceae</taxon>
        <taxon>Desulfuromonas</taxon>
    </lineage>
</organism>
<sequence length="324" mass="36356">MSWPEGVLFCYRFDGRGGARPVEAAAFEEDASPAGPLWLHADYTCAGLSDWLQQRFGLADVVVNALFAADTRPRASRMGQGALVTLRGVNRNPGADPLDMISLRIWVDSQCIITTRRYRLRSVEQVRQALEAGYGPETPGTCLLMLAEQLTWHINEVIDDFEDQMDAFEERSAAAEDVLLGGELAEIRRQAVHVRRYLSAQRDALAHLALAEFGFIDSLGRLGFVELNNTLQRYLEELDLVRERVAICQERLQARLAEQLNGRMYVLNLVAALFLPLTFLTGLLGVNVAGIPAADHPWAFSAFCLLLLILALLLFFLLRRRRWL</sequence>